<dbReference type="Pfam" id="PF07690">
    <property type="entry name" value="MFS_1"/>
    <property type="match status" value="1"/>
</dbReference>
<protein>
    <submittedName>
        <fullName evidence="9">MFS transporter</fullName>
    </submittedName>
</protein>
<feature type="transmembrane region" description="Helical" evidence="7">
    <location>
        <begin position="185"/>
        <end position="204"/>
    </location>
</feature>
<evidence type="ECO:0000313" key="9">
    <source>
        <dbReference type="EMBL" id="MER7178437.1"/>
    </source>
</evidence>
<feature type="domain" description="Major facilitator superfamily (MFS) profile" evidence="8">
    <location>
        <begin position="1"/>
        <end position="451"/>
    </location>
</feature>
<dbReference type="InterPro" id="IPR020846">
    <property type="entry name" value="MFS_dom"/>
</dbReference>
<dbReference type="PANTHER" id="PTHR42718:SF9">
    <property type="entry name" value="MAJOR FACILITATOR SUPERFAMILY MULTIDRUG TRANSPORTER MFSC"/>
    <property type="match status" value="1"/>
</dbReference>
<feature type="transmembrane region" description="Helical" evidence="7">
    <location>
        <begin position="152"/>
        <end position="173"/>
    </location>
</feature>
<feature type="transmembrane region" description="Helical" evidence="7">
    <location>
        <begin position="298"/>
        <end position="317"/>
    </location>
</feature>
<evidence type="ECO:0000259" key="8">
    <source>
        <dbReference type="PROSITE" id="PS50850"/>
    </source>
</evidence>
<keyword evidence="4 7" id="KW-1133">Transmembrane helix</keyword>
<keyword evidence="5 7" id="KW-0472">Membrane</keyword>
<feature type="transmembrane region" description="Helical" evidence="7">
    <location>
        <begin position="210"/>
        <end position="232"/>
    </location>
</feature>
<feature type="transmembrane region" description="Helical" evidence="7">
    <location>
        <begin position="68"/>
        <end position="90"/>
    </location>
</feature>
<feature type="transmembrane region" description="Helical" evidence="7">
    <location>
        <begin position="424"/>
        <end position="446"/>
    </location>
</feature>
<keyword evidence="2" id="KW-0813">Transport</keyword>
<dbReference type="CDD" id="cd17504">
    <property type="entry name" value="MFS_MMR_MDR_like"/>
    <property type="match status" value="1"/>
</dbReference>
<comment type="caution">
    <text evidence="9">The sequence shown here is derived from an EMBL/GenBank/DDBJ whole genome shotgun (WGS) entry which is preliminary data.</text>
</comment>
<evidence type="ECO:0000256" key="4">
    <source>
        <dbReference type="ARBA" id="ARBA00022989"/>
    </source>
</evidence>
<evidence type="ECO:0000256" key="5">
    <source>
        <dbReference type="ARBA" id="ARBA00023136"/>
    </source>
</evidence>
<feature type="transmembrane region" description="Helical" evidence="7">
    <location>
        <begin position="324"/>
        <end position="344"/>
    </location>
</feature>
<dbReference type="Gene3D" id="1.20.1250.20">
    <property type="entry name" value="MFS general substrate transporter like domains"/>
    <property type="match status" value="1"/>
</dbReference>
<sequence length="475" mass="48689">MVAVLSLTGLLASLLQTLAIPLIPSFPTLLNASPTDASWVVTISLLTGAIVTPVSGRLGDLFGKRRALLLTLSVVITGAAMSALTSSLWLMVIGRGLQGCALGVIPLALGIFRDELPPHRIGGAIALLTGTLGLGGAVGIPLAGLVAEHFDWHVLFWGSAGLGLLCAFLTALVVPESPQRTEGRFDVVGTLGLTVGLIGLLLPIVKGGQWGWGSTRTLCFGAAAVVILLTWGRHQLHARSPLVDLRLSARRPLLMTNLATIAVGFAIFTMLFAFPQILQAPPATGYGLGQSLVRTGLAVAPNGVVALLLTPVATRLITRYGARLAMMLGAIVIAAGYVFVTLLMNSVLEFVIASGIIGAGAGISVAATSKLITDAVPVTETASGNGVNNLMRSVGTTAASAALTVILAHGAITVGSATLPSAEGFRTTFIVGAAAAIVGLLFSALIPNRKPMSGGPAERYSKPVDAPDGDVIYQR</sequence>
<keyword evidence="3 7" id="KW-0812">Transmembrane</keyword>
<dbReference type="PROSITE" id="PS50850">
    <property type="entry name" value="MFS"/>
    <property type="match status" value="1"/>
</dbReference>
<dbReference type="Proteomes" id="UP001474181">
    <property type="component" value="Unassembled WGS sequence"/>
</dbReference>
<organism evidence="9 10">
    <name type="scientific">Streptomyces hyaluromycini</name>
    <dbReference type="NCBI Taxonomy" id="1377993"/>
    <lineage>
        <taxon>Bacteria</taxon>
        <taxon>Bacillati</taxon>
        <taxon>Actinomycetota</taxon>
        <taxon>Actinomycetes</taxon>
        <taxon>Kitasatosporales</taxon>
        <taxon>Streptomycetaceae</taxon>
        <taxon>Streptomyces</taxon>
    </lineage>
</organism>
<dbReference type="SUPFAM" id="SSF103473">
    <property type="entry name" value="MFS general substrate transporter"/>
    <property type="match status" value="1"/>
</dbReference>
<accession>A0ABV1WNJ6</accession>
<dbReference type="PANTHER" id="PTHR42718">
    <property type="entry name" value="MAJOR FACILITATOR SUPERFAMILY MULTIDRUG TRANSPORTER MFSC"/>
    <property type="match status" value="1"/>
</dbReference>
<evidence type="ECO:0000256" key="2">
    <source>
        <dbReference type="ARBA" id="ARBA00022448"/>
    </source>
</evidence>
<name>A0ABV1WNJ6_9ACTN</name>
<dbReference type="InterPro" id="IPR036259">
    <property type="entry name" value="MFS_trans_sf"/>
</dbReference>
<dbReference type="Gene3D" id="1.20.1720.10">
    <property type="entry name" value="Multidrug resistance protein D"/>
    <property type="match status" value="1"/>
</dbReference>
<feature type="transmembrane region" description="Helical" evidence="7">
    <location>
        <begin position="393"/>
        <end position="412"/>
    </location>
</feature>
<dbReference type="EMBL" id="JBEPEK010000011">
    <property type="protein sequence ID" value="MER7178437.1"/>
    <property type="molecule type" value="Genomic_DNA"/>
</dbReference>
<evidence type="ECO:0000256" key="3">
    <source>
        <dbReference type="ARBA" id="ARBA00022692"/>
    </source>
</evidence>
<feature type="transmembrane region" description="Helical" evidence="7">
    <location>
        <begin position="38"/>
        <end position="56"/>
    </location>
</feature>
<feature type="transmembrane region" description="Helical" evidence="7">
    <location>
        <begin position="253"/>
        <end position="278"/>
    </location>
</feature>
<dbReference type="RefSeq" id="WP_350776793.1">
    <property type="nucleotide sequence ID" value="NZ_JBEPEK010000011.1"/>
</dbReference>
<dbReference type="InterPro" id="IPR011701">
    <property type="entry name" value="MFS"/>
</dbReference>
<keyword evidence="10" id="KW-1185">Reference proteome</keyword>
<comment type="subcellular location">
    <subcellularLocation>
        <location evidence="1">Cell membrane</location>
        <topology evidence="1">Multi-pass membrane protein</topology>
    </subcellularLocation>
</comment>
<keyword evidence="6" id="KW-0046">Antibiotic resistance</keyword>
<feature type="transmembrane region" description="Helical" evidence="7">
    <location>
        <begin position="350"/>
        <end position="372"/>
    </location>
</feature>
<feature type="transmembrane region" description="Helical" evidence="7">
    <location>
        <begin position="96"/>
        <end position="112"/>
    </location>
</feature>
<evidence type="ECO:0000256" key="6">
    <source>
        <dbReference type="ARBA" id="ARBA00023251"/>
    </source>
</evidence>
<gene>
    <name evidence="9" type="ORF">ABT404_02905</name>
</gene>
<evidence type="ECO:0000313" key="10">
    <source>
        <dbReference type="Proteomes" id="UP001474181"/>
    </source>
</evidence>
<reference evidence="9 10" key="1">
    <citation type="submission" date="2024-06" db="EMBL/GenBank/DDBJ databases">
        <title>The Natural Products Discovery Center: Release of the First 8490 Sequenced Strains for Exploring Actinobacteria Biosynthetic Diversity.</title>
        <authorList>
            <person name="Kalkreuter E."/>
            <person name="Kautsar S.A."/>
            <person name="Yang D."/>
            <person name="Bader C.D."/>
            <person name="Teijaro C.N."/>
            <person name="Fluegel L."/>
            <person name="Davis C.M."/>
            <person name="Simpson J.R."/>
            <person name="Lauterbach L."/>
            <person name="Steele A.D."/>
            <person name="Gui C."/>
            <person name="Meng S."/>
            <person name="Li G."/>
            <person name="Viehrig K."/>
            <person name="Ye F."/>
            <person name="Su P."/>
            <person name="Kiefer A.F."/>
            <person name="Nichols A."/>
            <person name="Cepeda A.J."/>
            <person name="Yan W."/>
            <person name="Fan B."/>
            <person name="Jiang Y."/>
            <person name="Adhikari A."/>
            <person name="Zheng C.-J."/>
            <person name="Schuster L."/>
            <person name="Cowan T.M."/>
            <person name="Smanski M.J."/>
            <person name="Chevrette M.G."/>
            <person name="De Carvalho L.P.S."/>
            <person name="Shen B."/>
        </authorList>
    </citation>
    <scope>NUCLEOTIDE SEQUENCE [LARGE SCALE GENOMIC DNA]</scope>
    <source>
        <strain evidence="9 10">NPDC000234</strain>
    </source>
</reference>
<evidence type="ECO:0000256" key="1">
    <source>
        <dbReference type="ARBA" id="ARBA00004651"/>
    </source>
</evidence>
<feature type="transmembrane region" description="Helical" evidence="7">
    <location>
        <begin position="124"/>
        <end position="146"/>
    </location>
</feature>
<proteinExistence type="predicted"/>
<evidence type="ECO:0000256" key="7">
    <source>
        <dbReference type="SAM" id="Phobius"/>
    </source>
</evidence>